<reference evidence="5" key="1">
    <citation type="submission" date="2022-05" db="EMBL/GenBank/DDBJ databases">
        <authorList>
            <person name="Okamura Y."/>
        </authorList>
    </citation>
    <scope>NUCLEOTIDE SEQUENCE</scope>
</reference>
<comment type="caution">
    <text evidence="5">The sequence shown here is derived from an EMBL/GenBank/DDBJ whole genome shotgun (WGS) entry which is preliminary data.</text>
</comment>
<evidence type="ECO:0000259" key="4">
    <source>
        <dbReference type="PROSITE" id="PS00745"/>
    </source>
</evidence>
<dbReference type="Gene3D" id="6.10.140.1950">
    <property type="match status" value="1"/>
</dbReference>
<dbReference type="InterPro" id="IPR000352">
    <property type="entry name" value="Pep_chain_release_fac_I"/>
</dbReference>
<keyword evidence="2" id="KW-0488">Methylation</keyword>
<dbReference type="Pfam" id="PF03462">
    <property type="entry name" value="PCRF"/>
    <property type="match status" value="1"/>
</dbReference>
<comment type="similarity">
    <text evidence="1">Belongs to the prokaryotic/mitochondrial release factor family.</text>
</comment>
<proteinExistence type="inferred from homology"/>
<evidence type="ECO:0000313" key="6">
    <source>
        <dbReference type="Proteomes" id="UP001152562"/>
    </source>
</evidence>
<evidence type="ECO:0000256" key="2">
    <source>
        <dbReference type="ARBA" id="ARBA00022481"/>
    </source>
</evidence>
<keyword evidence="6" id="KW-1185">Reference proteome</keyword>
<dbReference type="Gene3D" id="3.30.160.20">
    <property type="match status" value="1"/>
</dbReference>
<dbReference type="Proteomes" id="UP001152562">
    <property type="component" value="Unassembled WGS sequence"/>
</dbReference>
<dbReference type="GO" id="GO:0003747">
    <property type="term" value="F:translation release factor activity"/>
    <property type="evidence" value="ECO:0007669"/>
    <property type="project" value="InterPro"/>
</dbReference>
<keyword evidence="3" id="KW-0648">Protein biosynthesis</keyword>
<dbReference type="PANTHER" id="PTHR43804:SF7">
    <property type="entry name" value="LD18447P"/>
    <property type="match status" value="1"/>
</dbReference>
<dbReference type="EMBL" id="CALOZG010000013">
    <property type="protein sequence ID" value="CAH4031325.1"/>
    <property type="molecule type" value="Genomic_DNA"/>
</dbReference>
<dbReference type="PROSITE" id="PS00745">
    <property type="entry name" value="RF_PROK_I"/>
    <property type="match status" value="1"/>
</dbReference>
<evidence type="ECO:0000313" key="5">
    <source>
        <dbReference type="EMBL" id="CAH4031325.1"/>
    </source>
</evidence>
<dbReference type="InterPro" id="IPR050057">
    <property type="entry name" value="Prokaryotic/Mito_RF"/>
</dbReference>
<evidence type="ECO:0000256" key="3">
    <source>
        <dbReference type="ARBA" id="ARBA00022917"/>
    </source>
</evidence>
<dbReference type="InterPro" id="IPR005139">
    <property type="entry name" value="PCRF"/>
</dbReference>
<dbReference type="Gene3D" id="3.30.70.1660">
    <property type="match status" value="2"/>
</dbReference>
<dbReference type="Pfam" id="PF00472">
    <property type="entry name" value="RF-1"/>
    <property type="match status" value="1"/>
</dbReference>
<dbReference type="GO" id="GO:0005737">
    <property type="term" value="C:cytoplasm"/>
    <property type="evidence" value="ECO:0007669"/>
    <property type="project" value="UniProtKB-ARBA"/>
</dbReference>
<feature type="domain" description="Prokaryotic-type class I peptide chain release factors" evidence="4">
    <location>
        <begin position="209"/>
        <end position="225"/>
    </location>
</feature>
<protein>
    <recommendedName>
        <fullName evidence="4">Prokaryotic-type class I peptide chain release factors domain-containing protein</fullName>
    </recommendedName>
</protein>
<organism evidence="5 6">
    <name type="scientific">Pieris brassicae</name>
    <name type="common">White butterfly</name>
    <name type="synonym">Large white butterfly</name>
    <dbReference type="NCBI Taxonomy" id="7116"/>
    <lineage>
        <taxon>Eukaryota</taxon>
        <taxon>Metazoa</taxon>
        <taxon>Ecdysozoa</taxon>
        <taxon>Arthropoda</taxon>
        <taxon>Hexapoda</taxon>
        <taxon>Insecta</taxon>
        <taxon>Pterygota</taxon>
        <taxon>Neoptera</taxon>
        <taxon>Endopterygota</taxon>
        <taxon>Lepidoptera</taxon>
        <taxon>Glossata</taxon>
        <taxon>Ditrysia</taxon>
        <taxon>Papilionoidea</taxon>
        <taxon>Pieridae</taxon>
        <taxon>Pierinae</taxon>
        <taxon>Pieris</taxon>
    </lineage>
</organism>
<dbReference type="FunFam" id="3.30.160.20:FF:000004">
    <property type="entry name" value="Peptide chain release factor 1"/>
    <property type="match status" value="1"/>
</dbReference>
<name>A0A9P0XDZ0_PIEBR</name>
<dbReference type="InterPro" id="IPR045853">
    <property type="entry name" value="Pep_chain_release_fac_I_sf"/>
</dbReference>
<dbReference type="AlphaFoldDB" id="A0A9P0XDZ0"/>
<dbReference type="PANTHER" id="PTHR43804">
    <property type="entry name" value="LD18447P"/>
    <property type="match status" value="1"/>
</dbReference>
<dbReference type="SMART" id="SM00937">
    <property type="entry name" value="PCRF"/>
    <property type="match status" value="1"/>
</dbReference>
<dbReference type="SUPFAM" id="SSF75620">
    <property type="entry name" value="Release factor"/>
    <property type="match status" value="1"/>
</dbReference>
<accession>A0A9P0XDZ0</accession>
<sequence length="352" mass="39826">MIEYDALHMKSRRSSEETRRLHEIKPIVHVLEQRVALYDSIESLKELTKKENNDEEIKKMIKEEAQIYLTQLTEVDDDLKSILLEPCVTNGGIVLEVTAGAGGQESMLFAKELFEMYQSYAEFKEWEVDIASIEKSDIGGIRKASMLMKGFGVPELMKMEAGVHRVQRIPITEKGGRIHTSTVSVAILPQATEMELDIPAKDIIVETKRASGAGGQHVNTTDSAVRLIHTPTGTTVECQEGRSQIKNKEIAMEKLRALLLQKQIEEQSSRINSERKAQVGSSNRNEKIRTYNYPQDRVTEHREGGVNIPSLKIFMEGGEQLEKLQESLLRQQRYDILAAEVNDFISKNQIES</sequence>
<gene>
    <name evidence="5" type="ORF">PIBRA_LOCUS7861</name>
</gene>
<evidence type="ECO:0000256" key="1">
    <source>
        <dbReference type="ARBA" id="ARBA00010835"/>
    </source>
</evidence>